<sequence length="176" mass="20567">RTTEDLSQEIHPDLQEAPKAPTTNWWDVNGEGSESSNVCLEDRINEIYNFYFDNVEKVVLEIDIGELEETDRDQFRTMTAAEQNYSVIEQECLAVIWSISYFRQYLHGSHFTLITDHSALKFLLSHKLPQGQLARWILALQEYTFIIVHHSRRQHSNADSLSRISEPTSLLNLFYF</sequence>
<evidence type="ECO:0000313" key="1">
    <source>
        <dbReference type="EMBL" id="CAG8595992.1"/>
    </source>
</evidence>
<accession>A0ACA9MJ78</accession>
<reference evidence="1" key="1">
    <citation type="submission" date="2021-06" db="EMBL/GenBank/DDBJ databases">
        <authorList>
            <person name="Kallberg Y."/>
            <person name="Tangrot J."/>
            <person name="Rosling A."/>
        </authorList>
    </citation>
    <scope>NUCLEOTIDE SEQUENCE</scope>
    <source>
        <strain evidence="1">MA461A</strain>
    </source>
</reference>
<evidence type="ECO:0000313" key="2">
    <source>
        <dbReference type="Proteomes" id="UP000789920"/>
    </source>
</evidence>
<comment type="caution">
    <text evidence="1">The sequence shown here is derived from an EMBL/GenBank/DDBJ whole genome shotgun (WGS) entry which is preliminary data.</text>
</comment>
<protein>
    <submittedName>
        <fullName evidence="1">18751_t:CDS:1</fullName>
    </submittedName>
</protein>
<dbReference type="Proteomes" id="UP000789920">
    <property type="component" value="Unassembled WGS sequence"/>
</dbReference>
<feature type="non-terminal residue" evidence="1">
    <location>
        <position position="1"/>
    </location>
</feature>
<keyword evidence="2" id="KW-1185">Reference proteome</keyword>
<name>A0ACA9MJ78_9GLOM</name>
<gene>
    <name evidence="1" type="ORF">RPERSI_LOCUS5731</name>
</gene>
<dbReference type="EMBL" id="CAJVQC010008727">
    <property type="protein sequence ID" value="CAG8595992.1"/>
    <property type="molecule type" value="Genomic_DNA"/>
</dbReference>
<proteinExistence type="predicted"/>
<organism evidence="1 2">
    <name type="scientific">Racocetra persica</name>
    <dbReference type="NCBI Taxonomy" id="160502"/>
    <lineage>
        <taxon>Eukaryota</taxon>
        <taxon>Fungi</taxon>
        <taxon>Fungi incertae sedis</taxon>
        <taxon>Mucoromycota</taxon>
        <taxon>Glomeromycotina</taxon>
        <taxon>Glomeromycetes</taxon>
        <taxon>Diversisporales</taxon>
        <taxon>Gigasporaceae</taxon>
        <taxon>Racocetra</taxon>
    </lineage>
</organism>